<dbReference type="Proteomes" id="UP000056453">
    <property type="component" value="Unassembled WGS sequence"/>
</dbReference>
<sequence>MNIALNNEQQLFVISSGNSVSCLGFQVVFEQAREFARRLQAVSEKTLLAKGMASLRELVAPSTDEIGTLKQYTQYRALLAGYSKLEDNATWFDARTPRTVQRVLEEARKSGDRMRVFQGDTKTGRDWMEEYDTIGRIGRSTGTMKSPLLVPEGDFGGPALLTHCILRVINLTTGKEVYRHRKYFTPKMELSEAASYARAEGYTNCVKVESKDGVMETHANFKSQESAIHWMAFMNGVSHDYPRGE</sequence>
<comment type="caution">
    <text evidence="1">The sequence shown here is derived from an EMBL/GenBank/DDBJ whole genome shotgun (WGS) entry which is preliminary data.</text>
</comment>
<dbReference type="AlphaFoldDB" id="A0AAW3MXW7"/>
<reference evidence="1 2" key="1">
    <citation type="submission" date="2015-11" db="EMBL/GenBank/DDBJ databases">
        <title>Expanding the genomic diversity of Burkholderia species for the development of highly accurate diagnostics.</title>
        <authorList>
            <person name="Sahl J."/>
            <person name="Keim P."/>
            <person name="Wagner D."/>
        </authorList>
    </citation>
    <scope>NUCLEOTIDE SEQUENCE [LARGE SCALE GENOMIC DNA]</scope>
    <source>
        <strain evidence="1 2">MSMB1808WGS</strain>
    </source>
</reference>
<evidence type="ECO:0000313" key="2">
    <source>
        <dbReference type="Proteomes" id="UP000056453"/>
    </source>
</evidence>
<evidence type="ECO:0000313" key="1">
    <source>
        <dbReference type="EMBL" id="KVP98390.1"/>
    </source>
</evidence>
<accession>A0AAW3MXW7</accession>
<gene>
    <name evidence="1" type="ORF">WJ96_07670</name>
</gene>
<keyword evidence="2" id="KW-1185">Reference proteome</keyword>
<dbReference type="RefSeq" id="WP_059925670.1">
    <property type="nucleotide sequence ID" value="NZ_LPBG01000047.1"/>
</dbReference>
<proteinExistence type="predicted"/>
<dbReference type="EMBL" id="LPBJ01000047">
    <property type="protein sequence ID" value="KVP98390.1"/>
    <property type="molecule type" value="Genomic_DNA"/>
</dbReference>
<name>A0AAW3MXW7_9BURK</name>
<organism evidence="1 2">
    <name type="scientific">Burkholderia ubonensis</name>
    <dbReference type="NCBI Taxonomy" id="101571"/>
    <lineage>
        <taxon>Bacteria</taxon>
        <taxon>Pseudomonadati</taxon>
        <taxon>Pseudomonadota</taxon>
        <taxon>Betaproteobacteria</taxon>
        <taxon>Burkholderiales</taxon>
        <taxon>Burkholderiaceae</taxon>
        <taxon>Burkholderia</taxon>
        <taxon>Burkholderia cepacia complex</taxon>
    </lineage>
</organism>
<protein>
    <submittedName>
        <fullName evidence="1">Uncharacterized protein</fullName>
    </submittedName>
</protein>